<dbReference type="GO" id="GO:0008840">
    <property type="term" value="F:4-hydroxy-tetrahydrodipicolinate synthase activity"/>
    <property type="evidence" value="ECO:0007669"/>
    <property type="project" value="TreeGrafter"/>
</dbReference>
<comment type="caution">
    <text evidence="5">The sequence shown here is derived from an EMBL/GenBank/DDBJ whole genome shotgun (WGS) entry which is preliminary data.</text>
</comment>
<protein>
    <recommendedName>
        <fullName evidence="7">4-hydroxy-2-oxoglutarate aldolase, mitochondrial</fullName>
    </recommendedName>
</protein>
<evidence type="ECO:0000256" key="3">
    <source>
        <dbReference type="PIRSR" id="PIRSR001365-2"/>
    </source>
</evidence>
<evidence type="ECO:0000313" key="6">
    <source>
        <dbReference type="Proteomes" id="UP000310066"/>
    </source>
</evidence>
<feature type="active site" description="Schiff-base intermediate with substrate" evidence="2">
    <location>
        <position position="200"/>
    </location>
</feature>
<feature type="compositionally biased region" description="Basic and acidic residues" evidence="4">
    <location>
        <begin position="153"/>
        <end position="163"/>
    </location>
</feature>
<dbReference type="PIRSF" id="PIRSF001365">
    <property type="entry name" value="DHDPS"/>
    <property type="match status" value="1"/>
</dbReference>
<reference evidence="5 6" key="1">
    <citation type="submission" date="2017-03" db="EMBL/GenBank/DDBJ databases">
        <title>Genomes of endolithic fungi from Antarctica.</title>
        <authorList>
            <person name="Coleine C."/>
            <person name="Masonjones S."/>
            <person name="Stajich J.E."/>
        </authorList>
    </citation>
    <scope>NUCLEOTIDE SEQUENCE [LARGE SCALE GENOMIC DNA]</scope>
    <source>
        <strain evidence="5 6">CCFEE 5311</strain>
    </source>
</reference>
<dbReference type="SUPFAM" id="SSF51569">
    <property type="entry name" value="Aldolase"/>
    <property type="match status" value="1"/>
</dbReference>
<feature type="active site" description="Proton donor/acceptor" evidence="2">
    <location>
        <position position="143"/>
    </location>
</feature>
<dbReference type="EMBL" id="NAJP01000167">
    <property type="protein sequence ID" value="TKA25022.1"/>
    <property type="molecule type" value="Genomic_DNA"/>
</dbReference>
<dbReference type="PANTHER" id="PTHR12128">
    <property type="entry name" value="DIHYDRODIPICOLINATE SYNTHASE"/>
    <property type="match status" value="1"/>
</dbReference>
<sequence length="342" mass="36446">MNGHKSPVPPPGVWAPAITFFNPDTDELDLAAQTRYYKYLSQHLTGLVILGTNAETFLLTREERAALLKCAREAVGEGYPIMAGVGGHSTKQVLEFIQDAAEAKADYVLVLPCAYFGKATTAKVITNFYDEVAAKSPLPIVIYKCAHPSPHQSTHECQQENHTADQNPPSFPGVTNGIDLDSDLIASLATAHPGKIVGVKLTCASVAKITRLAASLPSTTFSIYGGQSDFLLGGLASGSAGCIAAFANVFPKTIKRIYELWVEGKQGEAMKMHRVAALAETVCKGGIAHTKFAAGSTSARSAGVEGWEGLVGPRRPYEGLGEGEREKVRGRIGEMVKIEDSL</sequence>
<dbReference type="CDD" id="cd00408">
    <property type="entry name" value="DHDPS-like"/>
    <property type="match status" value="1"/>
</dbReference>
<evidence type="ECO:0000313" key="5">
    <source>
        <dbReference type="EMBL" id="TKA25022.1"/>
    </source>
</evidence>
<dbReference type="InterPro" id="IPR013785">
    <property type="entry name" value="Aldolase_TIM"/>
</dbReference>
<accession>A0A4U0TSX0</accession>
<dbReference type="Proteomes" id="UP000310066">
    <property type="component" value="Unassembled WGS sequence"/>
</dbReference>
<dbReference type="Pfam" id="PF00701">
    <property type="entry name" value="DHDPS"/>
    <property type="match status" value="2"/>
</dbReference>
<feature type="binding site" evidence="3">
    <location>
        <position position="243"/>
    </location>
    <ligand>
        <name>pyruvate</name>
        <dbReference type="ChEBI" id="CHEBI:15361"/>
    </ligand>
</feature>
<dbReference type="PANTHER" id="PTHR12128:SF47">
    <property type="entry name" value="DIHYDRODIPICOLINATE SYNTHASE-RELATED"/>
    <property type="match status" value="1"/>
</dbReference>
<evidence type="ECO:0000256" key="4">
    <source>
        <dbReference type="SAM" id="MobiDB-lite"/>
    </source>
</evidence>
<evidence type="ECO:0000256" key="1">
    <source>
        <dbReference type="PIRNR" id="PIRNR001365"/>
    </source>
</evidence>
<dbReference type="InterPro" id="IPR002220">
    <property type="entry name" value="DapA-like"/>
</dbReference>
<proteinExistence type="inferred from homology"/>
<comment type="similarity">
    <text evidence="1">Belongs to the DapA family.</text>
</comment>
<dbReference type="STRING" id="329885.A0A4U0TSX0"/>
<dbReference type="Gene3D" id="3.20.20.70">
    <property type="entry name" value="Aldolase class I"/>
    <property type="match status" value="1"/>
</dbReference>
<gene>
    <name evidence="5" type="ORF">B0A54_17197</name>
</gene>
<name>A0A4U0TSX0_9PEZI</name>
<dbReference type="SMART" id="SM01130">
    <property type="entry name" value="DHDPS"/>
    <property type="match status" value="1"/>
</dbReference>
<dbReference type="OrthoDB" id="191315at2759"/>
<keyword evidence="1" id="KW-0456">Lyase</keyword>
<dbReference type="PRINTS" id="PR00146">
    <property type="entry name" value="DHPICSNTHASE"/>
</dbReference>
<feature type="region of interest" description="Disordered" evidence="4">
    <location>
        <begin position="152"/>
        <end position="172"/>
    </location>
</feature>
<organism evidence="5 6">
    <name type="scientific">Friedmanniomyces endolithicus</name>
    <dbReference type="NCBI Taxonomy" id="329885"/>
    <lineage>
        <taxon>Eukaryota</taxon>
        <taxon>Fungi</taxon>
        <taxon>Dikarya</taxon>
        <taxon>Ascomycota</taxon>
        <taxon>Pezizomycotina</taxon>
        <taxon>Dothideomycetes</taxon>
        <taxon>Dothideomycetidae</taxon>
        <taxon>Mycosphaerellales</taxon>
        <taxon>Teratosphaeriaceae</taxon>
        <taxon>Friedmanniomyces</taxon>
    </lineage>
</organism>
<evidence type="ECO:0008006" key="7">
    <source>
        <dbReference type="Google" id="ProtNLM"/>
    </source>
</evidence>
<evidence type="ECO:0000256" key="2">
    <source>
        <dbReference type="PIRSR" id="PIRSR001365-1"/>
    </source>
</evidence>
<dbReference type="AlphaFoldDB" id="A0A4U0TSX0"/>